<protein>
    <submittedName>
        <fullName evidence="2">Uncharacterized protein</fullName>
    </submittedName>
</protein>
<organism evidence="2 3">
    <name type="scientific">Stappia indica</name>
    <dbReference type="NCBI Taxonomy" id="538381"/>
    <lineage>
        <taxon>Bacteria</taxon>
        <taxon>Pseudomonadati</taxon>
        <taxon>Pseudomonadota</taxon>
        <taxon>Alphaproteobacteria</taxon>
        <taxon>Hyphomicrobiales</taxon>
        <taxon>Stappiaceae</taxon>
        <taxon>Stappia</taxon>
    </lineage>
</organism>
<sequence>MIADAHAAMEAARDIVEGVRDEEETARDNLPESLQEGNRGMAIQDAIDALEAALGEFDTFDFSELTDQLERAARG</sequence>
<feature type="region of interest" description="Disordered" evidence="1">
    <location>
        <begin position="1"/>
        <end position="29"/>
    </location>
</feature>
<dbReference type="OrthoDB" id="7510258at2"/>
<evidence type="ECO:0000256" key="1">
    <source>
        <dbReference type="SAM" id="MobiDB-lite"/>
    </source>
</evidence>
<dbReference type="Proteomes" id="UP000435648">
    <property type="component" value="Chromosome"/>
</dbReference>
<dbReference type="KEGG" id="siw:GH266_05140"/>
<feature type="compositionally biased region" description="Low complexity" evidence="1">
    <location>
        <begin position="1"/>
        <end position="10"/>
    </location>
</feature>
<evidence type="ECO:0000313" key="3">
    <source>
        <dbReference type="Proteomes" id="UP000435648"/>
    </source>
</evidence>
<evidence type="ECO:0000313" key="2">
    <source>
        <dbReference type="EMBL" id="QGZ33950.1"/>
    </source>
</evidence>
<dbReference type="EMBL" id="CP046908">
    <property type="protein sequence ID" value="QGZ33950.1"/>
    <property type="molecule type" value="Genomic_DNA"/>
</dbReference>
<reference evidence="2 3" key="1">
    <citation type="submission" date="2019-12" db="EMBL/GenBank/DDBJ databases">
        <title>The genome of Stappia indica PHM037.</title>
        <authorList>
            <person name="Kacar D."/>
            <person name="Galan B."/>
            <person name="Canedo L."/>
            <person name="Rodriguez P."/>
            <person name="de la Calle F."/>
            <person name="Garcia J.L."/>
        </authorList>
    </citation>
    <scope>NUCLEOTIDE SEQUENCE [LARGE SCALE GENOMIC DNA]</scope>
    <source>
        <strain evidence="2 3">PHM037</strain>
    </source>
</reference>
<gene>
    <name evidence="2" type="ORF">GH266_05140</name>
</gene>
<name>A0A857C4N4_9HYPH</name>
<dbReference type="AlphaFoldDB" id="A0A857C4N4"/>
<proteinExistence type="predicted"/>
<accession>A0A857C4N4</accession>
<dbReference type="RefSeq" id="WP_158192940.1">
    <property type="nucleotide sequence ID" value="NZ_CP046908.1"/>
</dbReference>